<comment type="caution">
    <text evidence="3">The sequence shown here is derived from an EMBL/GenBank/DDBJ whole genome shotgun (WGS) entry which is preliminary data.</text>
</comment>
<feature type="compositionally biased region" description="Polar residues" evidence="1">
    <location>
        <begin position="200"/>
        <end position="214"/>
    </location>
</feature>
<accession>A0A9N8DBD8</accession>
<feature type="region of interest" description="Disordered" evidence="1">
    <location>
        <begin position="186"/>
        <end position="220"/>
    </location>
</feature>
<evidence type="ECO:0000259" key="2">
    <source>
        <dbReference type="Pfam" id="PF20710"/>
    </source>
</evidence>
<dbReference type="OrthoDB" id="49453at2759"/>
<organism evidence="3 4">
    <name type="scientific">Seminavis robusta</name>
    <dbReference type="NCBI Taxonomy" id="568900"/>
    <lineage>
        <taxon>Eukaryota</taxon>
        <taxon>Sar</taxon>
        <taxon>Stramenopiles</taxon>
        <taxon>Ochrophyta</taxon>
        <taxon>Bacillariophyta</taxon>
        <taxon>Bacillariophyceae</taxon>
        <taxon>Bacillariophycidae</taxon>
        <taxon>Naviculales</taxon>
        <taxon>Naviculaceae</taxon>
        <taxon>Seminavis</taxon>
    </lineage>
</organism>
<dbReference type="InterPro" id="IPR049227">
    <property type="entry name" value="DUF6824"/>
</dbReference>
<dbReference type="EMBL" id="CAICTM010000023">
    <property type="protein sequence ID" value="CAB9497654.1"/>
    <property type="molecule type" value="Genomic_DNA"/>
</dbReference>
<dbReference type="Pfam" id="PF20710">
    <property type="entry name" value="DUF6824"/>
    <property type="match status" value="1"/>
</dbReference>
<dbReference type="AlphaFoldDB" id="A0A9N8DBD8"/>
<gene>
    <name evidence="3" type="ORF">SEMRO_23_G015980.1</name>
</gene>
<proteinExistence type="predicted"/>
<keyword evidence="4" id="KW-1185">Reference proteome</keyword>
<evidence type="ECO:0000313" key="4">
    <source>
        <dbReference type="Proteomes" id="UP001153069"/>
    </source>
</evidence>
<evidence type="ECO:0000256" key="1">
    <source>
        <dbReference type="SAM" id="MobiDB-lite"/>
    </source>
</evidence>
<name>A0A9N8DBD8_9STRA</name>
<reference evidence="3" key="1">
    <citation type="submission" date="2020-06" db="EMBL/GenBank/DDBJ databases">
        <authorList>
            <consortium name="Plant Systems Biology data submission"/>
        </authorList>
    </citation>
    <scope>NUCLEOTIDE SEQUENCE</scope>
    <source>
        <strain evidence="3">D6</strain>
    </source>
</reference>
<feature type="domain" description="DUF6824" evidence="2">
    <location>
        <begin position="64"/>
        <end position="150"/>
    </location>
</feature>
<protein>
    <submittedName>
        <fullName evidence="3">Nitrilase family, member 2</fullName>
    </submittedName>
</protein>
<evidence type="ECO:0000313" key="3">
    <source>
        <dbReference type="EMBL" id="CAB9497654.1"/>
    </source>
</evidence>
<dbReference type="Proteomes" id="UP001153069">
    <property type="component" value="Unassembled WGS sequence"/>
</dbReference>
<sequence>MKESRRGKAPRELSPKVKSASVWKAPPFPIMDPDCEAEKRPVPLSFSESEDLLLPRDYLPTKYDVINGRGKKAYNHIANRRFRQITAMNVKRYQNTKCKVDKSLIVIGIVNSIRKASPCGGFIKKCQTTGRWISMSDEAAREKVGHCLRDMIASKRDEKSKQAKVAAKEEAALNAAMPKMPISTHLANANSKPRAGMPQSRRTPSKQSSKSTAGMTGGRSQAYVATSTALEPVGNFARQPPIPVSFNQQPSVAVERRTKPISSSLNNFDNISAKGTQDMSEQQRRILKLLEGGWKGSIEDLIKLAS</sequence>